<gene>
    <name evidence="2" type="ORF">SAMN04488074_102560</name>
</gene>
<organism evidence="2 3">
    <name type="scientific">Lentzea albidocapillata subsp. violacea</name>
    <dbReference type="NCBI Taxonomy" id="128104"/>
    <lineage>
        <taxon>Bacteria</taxon>
        <taxon>Bacillati</taxon>
        <taxon>Actinomycetota</taxon>
        <taxon>Actinomycetes</taxon>
        <taxon>Pseudonocardiales</taxon>
        <taxon>Pseudonocardiaceae</taxon>
        <taxon>Lentzea</taxon>
    </lineage>
</organism>
<dbReference type="AlphaFoldDB" id="A0A1G8V9U0"/>
<dbReference type="PANTHER" id="PTHR10742">
    <property type="entry name" value="FLAVIN MONOAMINE OXIDASE"/>
    <property type="match status" value="1"/>
</dbReference>
<dbReference type="GO" id="GO:0016491">
    <property type="term" value="F:oxidoreductase activity"/>
    <property type="evidence" value="ECO:0007669"/>
    <property type="project" value="InterPro"/>
</dbReference>
<dbReference type="InterPro" id="IPR002937">
    <property type="entry name" value="Amino_oxidase"/>
</dbReference>
<dbReference type="InterPro" id="IPR006311">
    <property type="entry name" value="TAT_signal"/>
</dbReference>
<dbReference type="PANTHER" id="PTHR10742:SF410">
    <property type="entry name" value="LYSINE-SPECIFIC HISTONE DEMETHYLASE 2"/>
    <property type="match status" value="1"/>
</dbReference>
<reference evidence="3" key="1">
    <citation type="submission" date="2016-10" db="EMBL/GenBank/DDBJ databases">
        <authorList>
            <person name="Varghese N."/>
            <person name="Submissions S."/>
        </authorList>
    </citation>
    <scope>NUCLEOTIDE SEQUENCE [LARGE SCALE GENOMIC DNA]</scope>
    <source>
        <strain evidence="3">DSM 44796</strain>
    </source>
</reference>
<name>A0A1G8V9U0_9PSEU</name>
<sequence length="536" mass="59137">MSAMRTTRRRLLTMGATGMLLPVMTGLVAEAAPAPRLPRVGAGRSVLLLGAGMAGLAAAYELTRAGFTVQVLEAQGRAGGRNLTARRGTAVNERNPDGSGELRFCQFDDGLYLNLGPGRLPHHHRRVMRYCRELGVALEPYIVESSANFVQSQDGFHGRPQTIRRVTNDIRGHLAEMLTRMAKSGAPEINADRTSLLDLLRVFGDLRPDGSYRGSIRSGPNAQLSVTQPYEAPAPLELNGLLESGYWKTHLYNPLNHLWQDTMFQPVGGMDKMVDGFLAKVGHLIAYHAPVNRIRLMPDGVEVSGVQNGRPYTLRAEHCLSSIPFPVLKTTVLENFDTSFTDAVAFTSPTPSCKVGWQANERFWENDTYQMYGGISAIDHMITQIWYPSYDYFTAKGTLTGAYNSRENAAKFGELGHAERLRTARQVATRLHPEFADDRIVPNDKGMSIAWHKVPYQLAGWAWWRDTAADRRAYGRLLAPDGRFHVIGDQVSPLPGWIEGALMSAEYVTRQVVGLERAEVPAPRRAPDSAAVDPAG</sequence>
<dbReference type="Pfam" id="PF01593">
    <property type="entry name" value="Amino_oxidase"/>
    <property type="match status" value="1"/>
</dbReference>
<dbReference type="InterPro" id="IPR050281">
    <property type="entry name" value="Flavin_monoamine_oxidase"/>
</dbReference>
<dbReference type="InterPro" id="IPR036188">
    <property type="entry name" value="FAD/NAD-bd_sf"/>
</dbReference>
<feature type="domain" description="Amine oxidase" evidence="1">
    <location>
        <begin position="53"/>
        <end position="512"/>
    </location>
</feature>
<protein>
    <submittedName>
        <fullName evidence="2">Monoamine oxidase</fullName>
    </submittedName>
</protein>
<evidence type="ECO:0000313" key="2">
    <source>
        <dbReference type="EMBL" id="SDJ62739.1"/>
    </source>
</evidence>
<dbReference type="SUPFAM" id="SSF51905">
    <property type="entry name" value="FAD/NAD(P)-binding domain"/>
    <property type="match status" value="1"/>
</dbReference>
<dbReference type="PROSITE" id="PS51318">
    <property type="entry name" value="TAT"/>
    <property type="match status" value="1"/>
</dbReference>
<accession>A0A1G8V9U0</accession>
<dbReference type="Gene3D" id="1.20.1440.240">
    <property type="match status" value="1"/>
</dbReference>
<proteinExistence type="predicted"/>
<dbReference type="Proteomes" id="UP000199682">
    <property type="component" value="Unassembled WGS sequence"/>
</dbReference>
<dbReference type="Gene3D" id="3.90.660.10">
    <property type="match status" value="1"/>
</dbReference>
<dbReference type="Gene3D" id="3.50.50.60">
    <property type="entry name" value="FAD/NAD(P)-binding domain"/>
    <property type="match status" value="1"/>
</dbReference>
<dbReference type="EMBL" id="FNET01000002">
    <property type="protein sequence ID" value="SDJ62739.1"/>
    <property type="molecule type" value="Genomic_DNA"/>
</dbReference>
<evidence type="ECO:0000259" key="1">
    <source>
        <dbReference type="Pfam" id="PF01593"/>
    </source>
</evidence>
<evidence type="ECO:0000313" key="3">
    <source>
        <dbReference type="Proteomes" id="UP000199682"/>
    </source>
</evidence>
<dbReference type="SUPFAM" id="SSF54373">
    <property type="entry name" value="FAD-linked reductases, C-terminal domain"/>
    <property type="match status" value="1"/>
</dbReference>